<dbReference type="Gene3D" id="3.30.870.10">
    <property type="entry name" value="Endonuclease Chain A"/>
    <property type="match status" value="1"/>
</dbReference>
<proteinExistence type="predicted"/>
<dbReference type="GO" id="GO:0005524">
    <property type="term" value="F:ATP binding"/>
    <property type="evidence" value="ECO:0007669"/>
    <property type="project" value="InterPro"/>
</dbReference>
<evidence type="ECO:0000313" key="4">
    <source>
        <dbReference type="Proteomes" id="UP000035301"/>
    </source>
</evidence>
<dbReference type="InterPro" id="IPR025202">
    <property type="entry name" value="PLD-like_dom"/>
</dbReference>
<dbReference type="Pfam" id="PF13091">
    <property type="entry name" value="PLDc_2"/>
    <property type="match status" value="1"/>
</dbReference>
<keyword evidence="4" id="KW-1185">Reference proteome</keyword>
<gene>
    <name evidence="3" type="ORF">SZ63_01255</name>
</gene>
<dbReference type="InterPro" id="IPR027417">
    <property type="entry name" value="P-loop_NTPase"/>
</dbReference>
<dbReference type="Proteomes" id="UP000035301">
    <property type="component" value="Unassembled WGS sequence"/>
</dbReference>
<dbReference type="Pfam" id="PF11907">
    <property type="entry name" value="DUF3427"/>
    <property type="match status" value="1"/>
</dbReference>
<dbReference type="PANTHER" id="PTHR47962">
    <property type="entry name" value="ATP-DEPENDENT HELICASE LHR-RELATED-RELATED"/>
    <property type="match status" value="1"/>
</dbReference>
<dbReference type="InterPro" id="IPR052511">
    <property type="entry name" value="ATP-dep_Helicase"/>
</dbReference>
<dbReference type="REBASE" id="148943">
    <property type="entry name" value="MseS3FaORF1255P"/>
</dbReference>
<evidence type="ECO:0000259" key="2">
    <source>
        <dbReference type="PROSITE" id="PS51194"/>
    </source>
</evidence>
<dbReference type="PATRIC" id="fig|1550566.3.peg.270"/>
<dbReference type="CDD" id="cd18799">
    <property type="entry name" value="SF2_C_EcoAI-like"/>
    <property type="match status" value="1"/>
</dbReference>
<comment type="caution">
    <text evidence="3">The sequence shown here is derived from an EMBL/GenBank/DDBJ whole genome shotgun (WGS) entry which is preliminary data.</text>
</comment>
<name>A0A0H1R913_9EURY</name>
<dbReference type="InterPro" id="IPR006935">
    <property type="entry name" value="Helicase/UvrB_N"/>
</dbReference>
<keyword evidence="3" id="KW-0347">Helicase</keyword>
<dbReference type="InterPro" id="IPR021835">
    <property type="entry name" value="DUF3427"/>
</dbReference>
<dbReference type="SUPFAM" id="SSF52540">
    <property type="entry name" value="P-loop containing nucleoside triphosphate hydrolases"/>
    <property type="match status" value="1"/>
</dbReference>
<dbReference type="Pfam" id="PF04851">
    <property type="entry name" value="ResIII"/>
    <property type="match status" value="1"/>
</dbReference>
<protein>
    <submittedName>
        <fullName evidence="3">Helicase</fullName>
    </submittedName>
</protein>
<feature type="domain" description="Helicase C-terminal" evidence="2">
    <location>
        <begin position="536"/>
        <end position="693"/>
    </location>
</feature>
<dbReference type="GO" id="GO:0003677">
    <property type="term" value="F:DNA binding"/>
    <property type="evidence" value="ECO:0007669"/>
    <property type="project" value="InterPro"/>
</dbReference>
<dbReference type="RefSeq" id="WP_048179848.1">
    <property type="nucleotide sequence ID" value="NZ_JXOJ01000001.1"/>
</dbReference>
<sequence>MELSPGIYEQVISEYLASKLSGPEKEGRVFKDPLARFDPQTVLSRYLGKIIRTALLTADEAGASLEEQVLICNRLIERLGAELRDKTLEQCKITPEAKVLLALVECNHLSALKVAAPTRPETSIAQSSLFTGSPGEPGLVDELRKEIRTADRVDLLVSFIKWSGLRLILDDLKEFVRHGQLRVITTSYTGATDIKAVETLADLRNTTVRISYDTDRTRLHAKTYTFHRNNGFSTSYIGSSNLSNPAITSGLEWNVKVTEQDSYDIIQRIEKTFETYWKDPEFIEYTSESRERLQRALSKERRSEIDFRPVFDIRPYYYQKEILERLKAERELHNNYRNLIVAATGTGKTVISAFDYKSLVQRPGEYPRLLFVAHREEILKQSLQVFRGILKDQNFGDLLVGGNEPAQIAHLFTSIQSLNSRNLPKITPPNYYDMIIVDEFHHAAAPSYQKLLTYYTPKVLLGLTATPERMDNLDILEYFNEKISAEIRLPEAINRKLLAPFHYFGVTDVVDLDTVPWKRGTYDPAELSRVYTGNQQRADLIIRAVQDYTTDPHDITGLGFCVSVEHAEYMAAAFQEAGIPAACLHSGSSREERSTIQKRLIDKEIHFIFVVDLYNEGVDIPEVNTILFLRPTESLTVFIQQFGRGLRLSDGKECLTVLDFVGHHNKNFPFGERISALLSPGGKTLVEQVSRDSYSLPKGCYIHFEEKAKERVLANIRANITNRATLIRKIRSFEDETGEHLTFKRFLQRYSLQPLDIYRKGTFCSLAAEAGIYPETYTDEHLFPRSAAIRLATLNSPEVIRLIRAALSDPCHYSPAALSDREKSMLALFYYSLNDVSLRDENMGVEEIFSDIFAYDEIRREICDLLEYNGAHIEFLPKSVDLGFENALELHSTYTRAQAFAALGHYTLTRKPAGGSREGVVYLEDKKADVFLVTLNKTEEHYSPTTMYKDYAVNETLFHWQSQSTTSASSPTGRRYIEHERRGSKVLLFVREYNRVDGVTQPYLFLGTARYISHEGSRPMSITWELDHPMPPGFFLRANKMVVG</sequence>
<dbReference type="GO" id="GO:0140097">
    <property type="term" value="F:catalytic activity, acting on DNA"/>
    <property type="evidence" value="ECO:0007669"/>
    <property type="project" value="UniProtKB-ARBA"/>
</dbReference>
<dbReference type="PROSITE" id="PS51192">
    <property type="entry name" value="HELICASE_ATP_BIND_1"/>
    <property type="match status" value="1"/>
</dbReference>
<organism evidence="3 4">
    <name type="scientific">Methanoculleus sediminis</name>
    <dbReference type="NCBI Taxonomy" id="1550566"/>
    <lineage>
        <taxon>Archaea</taxon>
        <taxon>Methanobacteriati</taxon>
        <taxon>Methanobacteriota</taxon>
        <taxon>Stenosarchaea group</taxon>
        <taxon>Methanomicrobia</taxon>
        <taxon>Methanomicrobiales</taxon>
        <taxon>Methanomicrobiaceae</taxon>
        <taxon>Methanoculleus</taxon>
    </lineage>
</organism>
<dbReference type="SMART" id="SM00490">
    <property type="entry name" value="HELICc"/>
    <property type="match status" value="1"/>
</dbReference>
<reference evidence="3 4" key="1">
    <citation type="journal article" date="2015" name="Int. J. Syst. Evol. Microbiol.">
        <title>Methanoculleus sediminis sp. nov., a methanogen from sediments near a submarine mud volcano.</title>
        <authorList>
            <person name="Chen S.C."/>
            <person name="Chen M.F."/>
            <person name="Lai M.C."/>
            <person name="Weng C.Y."/>
            <person name="Wu S.Y."/>
            <person name="Lin S."/>
            <person name="Yang T.F."/>
            <person name="Chen P.C."/>
        </authorList>
    </citation>
    <scope>NUCLEOTIDE SEQUENCE [LARGE SCALE GENOMIC DNA]</scope>
    <source>
        <strain evidence="3 4">S3Fa</strain>
    </source>
</reference>
<dbReference type="CDD" id="cd18032">
    <property type="entry name" value="DEXHc_RE_I_III_res"/>
    <property type="match status" value="1"/>
</dbReference>
<dbReference type="GO" id="GO:0004386">
    <property type="term" value="F:helicase activity"/>
    <property type="evidence" value="ECO:0007669"/>
    <property type="project" value="UniProtKB-KW"/>
</dbReference>
<feature type="domain" description="Helicase ATP-binding" evidence="1">
    <location>
        <begin position="329"/>
        <end position="485"/>
    </location>
</feature>
<evidence type="ECO:0000259" key="1">
    <source>
        <dbReference type="PROSITE" id="PS51192"/>
    </source>
</evidence>
<dbReference type="EMBL" id="JXOJ01000001">
    <property type="protein sequence ID" value="KLK89107.1"/>
    <property type="molecule type" value="Genomic_DNA"/>
</dbReference>
<accession>A0A0H1R913</accession>
<dbReference type="GO" id="GO:0016887">
    <property type="term" value="F:ATP hydrolysis activity"/>
    <property type="evidence" value="ECO:0007669"/>
    <property type="project" value="TreeGrafter"/>
</dbReference>
<dbReference type="AlphaFoldDB" id="A0A0H1R913"/>
<dbReference type="OrthoDB" id="11644at2157"/>
<dbReference type="InterPro" id="IPR001650">
    <property type="entry name" value="Helicase_C-like"/>
</dbReference>
<dbReference type="CDD" id="cd09203">
    <property type="entry name" value="PLDc_N_DEXD_b1"/>
    <property type="match status" value="1"/>
</dbReference>
<keyword evidence="3" id="KW-0067">ATP-binding</keyword>
<dbReference type="STRING" id="1550566.SZ63_01255"/>
<keyword evidence="3" id="KW-0378">Hydrolase</keyword>
<dbReference type="Pfam" id="PF00271">
    <property type="entry name" value="Helicase_C"/>
    <property type="match status" value="1"/>
</dbReference>
<dbReference type="SMART" id="SM00487">
    <property type="entry name" value="DEXDc"/>
    <property type="match status" value="1"/>
</dbReference>
<dbReference type="PROSITE" id="PS51194">
    <property type="entry name" value="HELICASE_CTER"/>
    <property type="match status" value="1"/>
</dbReference>
<dbReference type="Gene3D" id="3.40.50.300">
    <property type="entry name" value="P-loop containing nucleotide triphosphate hydrolases"/>
    <property type="match status" value="2"/>
</dbReference>
<evidence type="ECO:0000313" key="3">
    <source>
        <dbReference type="EMBL" id="KLK89107.1"/>
    </source>
</evidence>
<dbReference type="InterPro" id="IPR014001">
    <property type="entry name" value="Helicase_ATP-bd"/>
</dbReference>
<dbReference type="PANTHER" id="PTHR47962:SF7">
    <property type="entry name" value="MITOCHONDRIAL ATP-DEPENDENT HELICASE IRC3-RELATED"/>
    <property type="match status" value="1"/>
</dbReference>
<keyword evidence="3" id="KW-0547">Nucleotide-binding</keyword>
<dbReference type="SUPFAM" id="SSF56024">
    <property type="entry name" value="Phospholipase D/nuclease"/>
    <property type="match status" value="1"/>
</dbReference>